<evidence type="ECO:0000313" key="3">
    <source>
        <dbReference type="EMBL" id="VEL07273.1"/>
    </source>
</evidence>
<dbReference type="Pfam" id="PF08416">
    <property type="entry name" value="PTB"/>
    <property type="match status" value="1"/>
</dbReference>
<comment type="caution">
    <text evidence="3">The sequence shown here is derived from an EMBL/GenBank/DDBJ whole genome shotgun (WGS) entry which is preliminary data.</text>
</comment>
<dbReference type="InterPro" id="IPR036860">
    <property type="entry name" value="SH2_dom_sf"/>
</dbReference>
<dbReference type="Proteomes" id="UP000784294">
    <property type="component" value="Unassembled WGS sequence"/>
</dbReference>
<dbReference type="GO" id="GO:0005925">
    <property type="term" value="C:focal adhesion"/>
    <property type="evidence" value="ECO:0007669"/>
    <property type="project" value="TreeGrafter"/>
</dbReference>
<feature type="compositionally biased region" description="Polar residues" evidence="1">
    <location>
        <begin position="238"/>
        <end position="250"/>
    </location>
</feature>
<dbReference type="OrthoDB" id="6273691at2759"/>
<gene>
    <name evidence="3" type="ORF">PXEA_LOCUS713</name>
</gene>
<evidence type="ECO:0000259" key="2">
    <source>
        <dbReference type="Pfam" id="PF08416"/>
    </source>
</evidence>
<dbReference type="SUPFAM" id="SSF50729">
    <property type="entry name" value="PH domain-like"/>
    <property type="match status" value="1"/>
</dbReference>
<feature type="domain" description="PTB" evidence="2">
    <location>
        <begin position="365"/>
        <end position="438"/>
    </location>
</feature>
<dbReference type="SUPFAM" id="SSF55550">
    <property type="entry name" value="SH2 domain"/>
    <property type="match status" value="1"/>
</dbReference>
<keyword evidence="4" id="KW-1185">Reference proteome</keyword>
<reference evidence="3" key="1">
    <citation type="submission" date="2018-11" db="EMBL/GenBank/DDBJ databases">
        <authorList>
            <consortium name="Pathogen Informatics"/>
        </authorList>
    </citation>
    <scope>NUCLEOTIDE SEQUENCE</scope>
</reference>
<dbReference type="InterPro" id="IPR011993">
    <property type="entry name" value="PH-like_dom_sf"/>
</dbReference>
<dbReference type="InterPro" id="IPR051484">
    <property type="entry name" value="Tensin_PTEN_phosphatase"/>
</dbReference>
<name>A0A3S5CBC6_9PLAT</name>
<dbReference type="AlphaFoldDB" id="A0A3S5CBC6"/>
<proteinExistence type="predicted"/>
<feature type="compositionally biased region" description="Low complexity" evidence="1">
    <location>
        <begin position="252"/>
        <end position="268"/>
    </location>
</feature>
<feature type="compositionally biased region" description="Polar residues" evidence="1">
    <location>
        <begin position="210"/>
        <end position="219"/>
    </location>
</feature>
<sequence>MCPPGTFVVRNSGSFARSFGLAIKVDRLPDSLALHQRSSQSDTDNEFVRHYLIESLPARAIAHSVGVSSHLIASSFSLHAAGPHTTPDPSGPLGEVLLGTPVRLRGPAPEATFTNLVSFIYEHLAGVRSSAGDDEFSLPYRLLAPFELGLYGPGGASSQLISLISLACLRGSSGQMSGGMAKSLSPGRPGLSNHAGHHLHRQPSDPSAYRSHQYSTHQHSYPPGHAQSGGSGRPPSAVQPSVHSRASTGGHSRPSGQSGPTGSSPGHSTNASGGYPAASDTILPPGSGSFYHTRLGPSELACIQPGSLTPGGPRARGQPGLGSRPLGGLGSPSQPTPASILFPLFRIEYHSLYLQFCHSAMIAIYLGSIDSENLTGTSAVSKAVDVLLENAAQVKQTEVSLKVTGEGLVVTDTWRKLFFRRHYPGHTISYCGVDPHQRW</sequence>
<evidence type="ECO:0000256" key="1">
    <source>
        <dbReference type="SAM" id="MobiDB-lite"/>
    </source>
</evidence>
<evidence type="ECO:0000313" key="4">
    <source>
        <dbReference type="Proteomes" id="UP000784294"/>
    </source>
</evidence>
<accession>A0A3S5CBC6</accession>
<organism evidence="3 4">
    <name type="scientific">Protopolystoma xenopodis</name>
    <dbReference type="NCBI Taxonomy" id="117903"/>
    <lineage>
        <taxon>Eukaryota</taxon>
        <taxon>Metazoa</taxon>
        <taxon>Spiralia</taxon>
        <taxon>Lophotrochozoa</taxon>
        <taxon>Platyhelminthes</taxon>
        <taxon>Monogenea</taxon>
        <taxon>Polyopisthocotylea</taxon>
        <taxon>Polystomatidea</taxon>
        <taxon>Polystomatidae</taxon>
        <taxon>Protopolystoma</taxon>
    </lineage>
</organism>
<protein>
    <recommendedName>
        <fullName evidence="2">PTB domain-containing protein</fullName>
    </recommendedName>
</protein>
<dbReference type="InterPro" id="IPR013625">
    <property type="entry name" value="PTB"/>
</dbReference>
<dbReference type="PANTHER" id="PTHR45734:SF10">
    <property type="entry name" value="BLISTERY, ISOFORM A"/>
    <property type="match status" value="1"/>
</dbReference>
<dbReference type="Gene3D" id="3.30.505.10">
    <property type="entry name" value="SH2 domain"/>
    <property type="match status" value="1"/>
</dbReference>
<dbReference type="PANTHER" id="PTHR45734">
    <property type="entry name" value="TENSIN"/>
    <property type="match status" value="1"/>
</dbReference>
<dbReference type="Gene3D" id="2.30.29.30">
    <property type="entry name" value="Pleckstrin-homology domain (PH domain)/Phosphotyrosine-binding domain (PTB)"/>
    <property type="match status" value="1"/>
</dbReference>
<dbReference type="EMBL" id="CAAALY010001404">
    <property type="protein sequence ID" value="VEL07273.1"/>
    <property type="molecule type" value="Genomic_DNA"/>
</dbReference>
<feature type="region of interest" description="Disordered" evidence="1">
    <location>
        <begin position="175"/>
        <end position="333"/>
    </location>
</feature>